<evidence type="ECO:0000313" key="2">
    <source>
        <dbReference type="Proteomes" id="UP000620550"/>
    </source>
</evidence>
<dbReference type="RefSeq" id="WP_189625702.1">
    <property type="nucleotide sequence ID" value="NZ_BNAF01000004.1"/>
</dbReference>
<name>A0ABQ3HSI2_9SPHI</name>
<dbReference type="InterPro" id="IPR036696">
    <property type="entry name" value="YdfO-like_sf"/>
</dbReference>
<reference evidence="2" key="1">
    <citation type="journal article" date="2019" name="Int. J. Syst. Evol. Microbiol.">
        <title>The Global Catalogue of Microorganisms (GCM) 10K type strain sequencing project: providing services to taxonomists for standard genome sequencing and annotation.</title>
        <authorList>
            <consortium name="The Broad Institute Genomics Platform"/>
            <consortium name="The Broad Institute Genome Sequencing Center for Infectious Disease"/>
            <person name="Wu L."/>
            <person name="Ma J."/>
        </authorList>
    </citation>
    <scope>NUCLEOTIDE SEQUENCE [LARGE SCALE GENOMIC DNA]</scope>
    <source>
        <strain evidence="2">CGMCC 1.12966</strain>
    </source>
</reference>
<evidence type="ECO:0000313" key="1">
    <source>
        <dbReference type="EMBL" id="GHE30416.1"/>
    </source>
</evidence>
<dbReference type="Proteomes" id="UP000620550">
    <property type="component" value="Unassembled WGS sequence"/>
</dbReference>
<organism evidence="1 2">
    <name type="scientific">Sphingobacterium griseoflavum</name>
    <dbReference type="NCBI Taxonomy" id="1474952"/>
    <lineage>
        <taxon>Bacteria</taxon>
        <taxon>Pseudomonadati</taxon>
        <taxon>Bacteroidota</taxon>
        <taxon>Sphingobacteriia</taxon>
        <taxon>Sphingobacteriales</taxon>
        <taxon>Sphingobacteriaceae</taxon>
        <taxon>Sphingobacterium</taxon>
    </lineage>
</organism>
<sequence>MFTIQDIKAAHSRVKSGVDFPRYIQDLRQLGVHAYETFVSDGHALYIGEADHKLFSEALYAPLEVLAVYQKAEFAAALHLHQHGGTDYLQFCKDCAVNGVYSWVTDLEALTCTYYDAEKKEVLTERIPS</sequence>
<dbReference type="Pfam" id="PF07166">
    <property type="entry name" value="DUF1398"/>
    <property type="match status" value="1"/>
</dbReference>
<evidence type="ECO:0008006" key="3">
    <source>
        <dbReference type="Google" id="ProtNLM"/>
    </source>
</evidence>
<protein>
    <recommendedName>
        <fullName evidence="3">Phage envelope protein</fullName>
    </recommendedName>
</protein>
<dbReference type="Gene3D" id="3.30.1810.10">
    <property type="entry name" value="YdfO-like"/>
    <property type="match status" value="1"/>
</dbReference>
<dbReference type="SUPFAM" id="SSF160419">
    <property type="entry name" value="YdfO-like"/>
    <property type="match status" value="1"/>
</dbReference>
<keyword evidence="2" id="KW-1185">Reference proteome</keyword>
<comment type="caution">
    <text evidence="1">The sequence shown here is derived from an EMBL/GenBank/DDBJ whole genome shotgun (WGS) entry which is preliminary data.</text>
</comment>
<dbReference type="EMBL" id="BNAF01000004">
    <property type="protein sequence ID" value="GHE30416.1"/>
    <property type="molecule type" value="Genomic_DNA"/>
</dbReference>
<accession>A0ABQ3HSI2</accession>
<dbReference type="InterPro" id="IPR009833">
    <property type="entry name" value="DUF1398"/>
</dbReference>
<gene>
    <name evidence="1" type="ORF">GCM10017764_11660</name>
</gene>
<proteinExistence type="predicted"/>